<evidence type="ECO:0000256" key="2">
    <source>
        <dbReference type="ARBA" id="ARBA00011038"/>
    </source>
</evidence>
<reference evidence="7 8" key="1">
    <citation type="submission" date="2024-10" db="EMBL/GenBank/DDBJ databases">
        <title>Updated reference genomes for cyclostephanoid diatoms.</title>
        <authorList>
            <person name="Roberts W.R."/>
            <person name="Alverson A.J."/>
        </authorList>
    </citation>
    <scope>NUCLEOTIDE SEQUENCE [LARGE SCALE GENOMIC DNA]</scope>
    <source>
        <strain evidence="7 8">AJA010-31</strain>
    </source>
</reference>
<gene>
    <name evidence="7" type="ORF">ACHAWO_003206</name>
</gene>
<dbReference type="FunFam" id="1.10.10.10:FF:000116">
    <property type="entry name" value="DNA-directed RNA polymerase III subunit RPC6"/>
    <property type="match status" value="1"/>
</dbReference>
<dbReference type="SUPFAM" id="SSF46785">
    <property type="entry name" value="Winged helix' DNA-binding domain"/>
    <property type="match status" value="1"/>
</dbReference>
<feature type="compositionally biased region" description="Low complexity" evidence="6">
    <location>
        <begin position="24"/>
        <end position="35"/>
    </location>
</feature>
<keyword evidence="4" id="KW-0804">Transcription</keyword>
<dbReference type="Pfam" id="PF05158">
    <property type="entry name" value="RNA_pol_Rpc34"/>
    <property type="match status" value="1"/>
</dbReference>
<dbReference type="InterPro" id="IPR036388">
    <property type="entry name" value="WH-like_DNA-bd_sf"/>
</dbReference>
<evidence type="ECO:0000256" key="5">
    <source>
        <dbReference type="ARBA" id="ARBA00023242"/>
    </source>
</evidence>
<dbReference type="AlphaFoldDB" id="A0ABD3Q0P7"/>
<comment type="caution">
    <text evidence="7">The sequence shown here is derived from an EMBL/GenBank/DDBJ whole genome shotgun (WGS) entry which is preliminary data.</text>
</comment>
<dbReference type="GO" id="GO:0005654">
    <property type="term" value="C:nucleoplasm"/>
    <property type="evidence" value="ECO:0007669"/>
    <property type="project" value="UniProtKB-ARBA"/>
</dbReference>
<proteinExistence type="inferred from homology"/>
<dbReference type="EMBL" id="JALLPJ020000372">
    <property type="protein sequence ID" value="KAL3794018.1"/>
    <property type="molecule type" value="Genomic_DNA"/>
</dbReference>
<dbReference type="PANTHER" id="PTHR12780">
    <property type="entry name" value="RNA POLYMERASE III DNA DIRECTED , 39KD SUBUNIT-RELATED"/>
    <property type="match status" value="1"/>
</dbReference>
<dbReference type="GO" id="GO:0005666">
    <property type="term" value="C:RNA polymerase III complex"/>
    <property type="evidence" value="ECO:0007669"/>
    <property type="project" value="UniProtKB-ARBA"/>
</dbReference>
<evidence type="ECO:0000256" key="6">
    <source>
        <dbReference type="SAM" id="MobiDB-lite"/>
    </source>
</evidence>
<comment type="similarity">
    <text evidence="2">Belongs to the eukaryotic RPC34/RPC39 RNA polymerase subunit family.</text>
</comment>
<evidence type="ECO:0000256" key="3">
    <source>
        <dbReference type="ARBA" id="ARBA00022478"/>
    </source>
</evidence>
<keyword evidence="5" id="KW-0539">Nucleus</keyword>
<dbReference type="Proteomes" id="UP001530400">
    <property type="component" value="Unassembled WGS sequence"/>
</dbReference>
<evidence type="ECO:0008006" key="9">
    <source>
        <dbReference type="Google" id="ProtNLM"/>
    </source>
</evidence>
<dbReference type="InterPro" id="IPR016049">
    <property type="entry name" value="RNA_pol_Rpc34-like"/>
</dbReference>
<protein>
    <recommendedName>
        <fullName evidence="9">DNA-directed RNA polymerase III subunit RPC6</fullName>
    </recommendedName>
</protein>
<sequence>MPPKRSAPAKVSAAATKRKRTEGSTSAASTNNNSADDQSELQARFIALLSQPEHQKGITNSTLKAHFGSDYTNLVPIINELTRSSKLTMSKMNTGGTAEVSFSLITEEEATKLEGLDAPSKMVYRVIESSGDKGIWTVDVRAQANIPQGTLTKIFKQLETRRLIKPIKAVTAKTKKLYMLYDLTPAKEITGGPWYSEYEFDHEFIAELRNFILMCVRRMNGGHGTGNGVTLKQIADKMTQANVSRVKLTLEEVQQLVQTLAFDYLIEQRGVTEEGEALFVAARKVTTMSEFGWWDVLDPDFHFRRVRFEDGVVLSPHEPHHHS</sequence>
<accession>A0ABD3Q0P7</accession>
<dbReference type="InterPro" id="IPR007832">
    <property type="entry name" value="RNA_pol_Rpc34"/>
</dbReference>
<comment type="subcellular location">
    <subcellularLocation>
        <location evidence="1">Nucleus</location>
    </subcellularLocation>
</comment>
<evidence type="ECO:0000313" key="8">
    <source>
        <dbReference type="Proteomes" id="UP001530400"/>
    </source>
</evidence>
<evidence type="ECO:0000313" key="7">
    <source>
        <dbReference type="EMBL" id="KAL3794018.1"/>
    </source>
</evidence>
<dbReference type="GO" id="GO:0005737">
    <property type="term" value="C:cytoplasm"/>
    <property type="evidence" value="ECO:0007669"/>
    <property type="project" value="UniProtKB-ARBA"/>
</dbReference>
<evidence type="ECO:0000256" key="4">
    <source>
        <dbReference type="ARBA" id="ARBA00023163"/>
    </source>
</evidence>
<organism evidence="7 8">
    <name type="scientific">Cyclotella atomus</name>
    <dbReference type="NCBI Taxonomy" id="382360"/>
    <lineage>
        <taxon>Eukaryota</taxon>
        <taxon>Sar</taxon>
        <taxon>Stramenopiles</taxon>
        <taxon>Ochrophyta</taxon>
        <taxon>Bacillariophyta</taxon>
        <taxon>Coscinodiscophyceae</taxon>
        <taxon>Thalassiosirophycidae</taxon>
        <taxon>Stephanodiscales</taxon>
        <taxon>Stephanodiscaceae</taxon>
        <taxon>Cyclotella</taxon>
    </lineage>
</organism>
<keyword evidence="8" id="KW-1185">Reference proteome</keyword>
<dbReference type="InterPro" id="IPR036390">
    <property type="entry name" value="WH_DNA-bd_sf"/>
</dbReference>
<dbReference type="Gene3D" id="1.10.10.10">
    <property type="entry name" value="Winged helix-like DNA-binding domain superfamily/Winged helix DNA-binding domain"/>
    <property type="match status" value="1"/>
</dbReference>
<feature type="region of interest" description="Disordered" evidence="6">
    <location>
        <begin position="1"/>
        <end position="37"/>
    </location>
</feature>
<name>A0ABD3Q0P7_9STRA</name>
<keyword evidence="3" id="KW-0240">DNA-directed RNA polymerase</keyword>
<evidence type="ECO:0000256" key="1">
    <source>
        <dbReference type="ARBA" id="ARBA00004123"/>
    </source>
</evidence>